<dbReference type="InterPro" id="IPR020449">
    <property type="entry name" value="Tscrpt_reg_AraC-type_HTH"/>
</dbReference>
<dbReference type="InterPro" id="IPR003313">
    <property type="entry name" value="AraC-bd"/>
</dbReference>
<dbReference type="AlphaFoldDB" id="A0A0D5NJD9"/>
<protein>
    <submittedName>
        <fullName evidence="5">AraC family transcriptional regulator</fullName>
    </submittedName>
</protein>
<dbReference type="STRING" id="1126833.VN24_12270"/>
<dbReference type="InterPro" id="IPR037923">
    <property type="entry name" value="HTH-like"/>
</dbReference>
<dbReference type="HOGENOM" id="CLU_000445_88_6_9"/>
<dbReference type="InterPro" id="IPR009057">
    <property type="entry name" value="Homeodomain-like_sf"/>
</dbReference>
<evidence type="ECO:0000313" key="6">
    <source>
        <dbReference type="Proteomes" id="UP000032633"/>
    </source>
</evidence>
<dbReference type="PANTHER" id="PTHR43280">
    <property type="entry name" value="ARAC-FAMILY TRANSCRIPTIONAL REGULATOR"/>
    <property type="match status" value="1"/>
</dbReference>
<dbReference type="SMART" id="SM00342">
    <property type="entry name" value="HTH_ARAC"/>
    <property type="match status" value="1"/>
</dbReference>
<dbReference type="SUPFAM" id="SSF46689">
    <property type="entry name" value="Homeodomain-like"/>
    <property type="match status" value="2"/>
</dbReference>
<proteinExistence type="predicted"/>
<dbReference type="GO" id="GO:0003700">
    <property type="term" value="F:DNA-binding transcription factor activity"/>
    <property type="evidence" value="ECO:0007669"/>
    <property type="project" value="InterPro"/>
</dbReference>
<gene>
    <name evidence="5" type="ORF">VN24_12270</name>
</gene>
<dbReference type="PRINTS" id="PR00032">
    <property type="entry name" value="HTHARAC"/>
</dbReference>
<dbReference type="OrthoDB" id="192171at2"/>
<dbReference type="RefSeq" id="WP_045670643.1">
    <property type="nucleotide sequence ID" value="NZ_CP011058.1"/>
</dbReference>
<dbReference type="Pfam" id="PF12833">
    <property type="entry name" value="HTH_18"/>
    <property type="match status" value="1"/>
</dbReference>
<evidence type="ECO:0000256" key="1">
    <source>
        <dbReference type="ARBA" id="ARBA00023015"/>
    </source>
</evidence>
<dbReference type="GO" id="GO:0043565">
    <property type="term" value="F:sequence-specific DNA binding"/>
    <property type="evidence" value="ECO:0007669"/>
    <property type="project" value="InterPro"/>
</dbReference>
<keyword evidence="2" id="KW-0238">DNA-binding</keyword>
<evidence type="ECO:0000256" key="3">
    <source>
        <dbReference type="ARBA" id="ARBA00023163"/>
    </source>
</evidence>
<accession>A0A0D5NJD9</accession>
<dbReference type="PANTHER" id="PTHR43280:SF2">
    <property type="entry name" value="HTH-TYPE TRANSCRIPTIONAL REGULATOR EXSA"/>
    <property type="match status" value="1"/>
</dbReference>
<reference evidence="5 6" key="1">
    <citation type="journal article" date="2015" name="J. Biotechnol.">
        <title>Complete genome sequence of Paenibacillus beijingensis 7188(T) (=DSM 24997(T)), a novel rhizobacterium from jujube garden soil.</title>
        <authorList>
            <person name="Kwak Y."/>
            <person name="Shin J.H."/>
        </authorList>
    </citation>
    <scope>NUCLEOTIDE SEQUENCE [LARGE SCALE GENOMIC DNA]</scope>
    <source>
        <strain evidence="5 6">DSM 24997</strain>
    </source>
</reference>
<reference evidence="6" key="2">
    <citation type="submission" date="2015-03" db="EMBL/GenBank/DDBJ databases">
        <title>Genome sequence of Paenibacillus beijingensis strain DSM 24997T.</title>
        <authorList>
            <person name="Kwak Y."/>
            <person name="Shin J.-H."/>
        </authorList>
    </citation>
    <scope>NUCLEOTIDE SEQUENCE [LARGE SCALE GENOMIC DNA]</scope>
    <source>
        <strain evidence="6">DSM 24997</strain>
    </source>
</reference>
<dbReference type="EMBL" id="CP011058">
    <property type="protein sequence ID" value="AJY75210.1"/>
    <property type="molecule type" value="Genomic_DNA"/>
</dbReference>
<dbReference type="Pfam" id="PF02311">
    <property type="entry name" value="AraC_binding"/>
    <property type="match status" value="1"/>
</dbReference>
<feature type="domain" description="HTH araC/xylS-type" evidence="4">
    <location>
        <begin position="192"/>
        <end position="290"/>
    </location>
</feature>
<keyword evidence="3" id="KW-0804">Transcription</keyword>
<dbReference type="KEGG" id="pbj:VN24_12270"/>
<evidence type="ECO:0000259" key="4">
    <source>
        <dbReference type="PROSITE" id="PS01124"/>
    </source>
</evidence>
<evidence type="ECO:0000313" key="5">
    <source>
        <dbReference type="EMBL" id="AJY75210.1"/>
    </source>
</evidence>
<keyword evidence="6" id="KW-1185">Reference proteome</keyword>
<keyword evidence="1" id="KW-0805">Transcription regulation</keyword>
<dbReference type="PATRIC" id="fig|1126833.4.peg.2691"/>
<evidence type="ECO:0000256" key="2">
    <source>
        <dbReference type="ARBA" id="ARBA00023125"/>
    </source>
</evidence>
<organism evidence="5 6">
    <name type="scientific">Paenibacillus beijingensis</name>
    <dbReference type="NCBI Taxonomy" id="1126833"/>
    <lineage>
        <taxon>Bacteria</taxon>
        <taxon>Bacillati</taxon>
        <taxon>Bacillota</taxon>
        <taxon>Bacilli</taxon>
        <taxon>Bacillales</taxon>
        <taxon>Paenibacillaceae</taxon>
        <taxon>Paenibacillus</taxon>
    </lineage>
</organism>
<sequence>MELLQFTVPPLPHYISSGLGLDPPGSKHVNRRGIGVFDLLMVQEGCLYVGEEDRRYEVSAGYSLILRPDCHHFGIEPCRETTRYYWLHFHTAGLWNTTDKKVTPPGRSREKAVDPDAYKFFAESFSVQLPQFALMAQPAKIFDLAERLTALYESGALGGAMWKQQLLFQELLMLLSASIDTSGSQPAAACAELAAAYLRRNFRDDITIRAMADSLNFHPVYIARCMQKEFGCSPVEYLLRYRIEQAKLLLLRTDYSISRIAGEVGFNQAAYFASCFTKYEGLSPRSYRQRFSHG</sequence>
<dbReference type="PROSITE" id="PS01124">
    <property type="entry name" value="HTH_ARAC_FAMILY_2"/>
    <property type="match status" value="1"/>
</dbReference>
<dbReference type="InterPro" id="IPR018060">
    <property type="entry name" value="HTH_AraC"/>
</dbReference>
<name>A0A0D5NJD9_9BACL</name>
<dbReference type="Gene3D" id="1.10.10.60">
    <property type="entry name" value="Homeodomain-like"/>
    <property type="match status" value="2"/>
</dbReference>
<dbReference type="Proteomes" id="UP000032633">
    <property type="component" value="Chromosome"/>
</dbReference>
<dbReference type="SUPFAM" id="SSF51215">
    <property type="entry name" value="Regulatory protein AraC"/>
    <property type="match status" value="1"/>
</dbReference>